<dbReference type="SMART" id="SM00086">
    <property type="entry name" value="PAC"/>
    <property type="match status" value="3"/>
</dbReference>
<dbReference type="InterPro" id="IPR001610">
    <property type="entry name" value="PAC"/>
</dbReference>
<proteinExistence type="predicted"/>
<keyword evidence="1" id="KW-0807">Transducer</keyword>
<dbReference type="EMBL" id="WUPT01000001">
    <property type="protein sequence ID" value="MXQ07929.1"/>
    <property type="molecule type" value="Genomic_DNA"/>
</dbReference>
<dbReference type="PRINTS" id="PR00260">
    <property type="entry name" value="CHEMTRNSDUCR"/>
</dbReference>
<dbReference type="InterPro" id="IPR013656">
    <property type="entry name" value="PAS_4"/>
</dbReference>
<reference evidence="5 6" key="2">
    <citation type="submission" date="2020-03" db="EMBL/GenBank/DDBJ databases">
        <title>Kangsaoukella pontilimi gen. nov., sp. nov., a new member of the family Rhodobacteraceae isolated from a tidal mudflat.</title>
        <authorList>
            <person name="Kim I.S."/>
        </authorList>
    </citation>
    <scope>NUCLEOTIDE SEQUENCE [LARGE SCALE GENOMIC DNA]</scope>
    <source>
        <strain evidence="5 6">GH1-50</strain>
    </source>
</reference>
<keyword evidence="6" id="KW-1185">Reference proteome</keyword>
<feature type="domain" description="PAC" evidence="4">
    <location>
        <begin position="204"/>
        <end position="258"/>
    </location>
</feature>
<feature type="domain" description="PAC" evidence="4">
    <location>
        <begin position="571"/>
        <end position="625"/>
    </location>
</feature>
<feature type="domain" description="PAC" evidence="4">
    <location>
        <begin position="329"/>
        <end position="381"/>
    </location>
</feature>
<dbReference type="InterPro" id="IPR035965">
    <property type="entry name" value="PAS-like_dom_sf"/>
</dbReference>
<dbReference type="SUPFAM" id="SSF55785">
    <property type="entry name" value="PYP-like sensor domain (PAS domain)"/>
    <property type="match status" value="5"/>
</dbReference>
<dbReference type="InterPro" id="IPR004090">
    <property type="entry name" value="Chemotax_Me-accpt_rcpt"/>
</dbReference>
<dbReference type="Pfam" id="PF00015">
    <property type="entry name" value="MCPsignal"/>
    <property type="match status" value="1"/>
</dbReference>
<accession>A0A7C9IG96</accession>
<dbReference type="PANTHER" id="PTHR24422:SF10">
    <property type="entry name" value="CHEMOTAXIS PROTEIN METHYLTRANSFERASE 2"/>
    <property type="match status" value="1"/>
</dbReference>
<dbReference type="InterPro" id="IPR004089">
    <property type="entry name" value="MCPsignal_dom"/>
</dbReference>
<dbReference type="PROSITE" id="PS50112">
    <property type="entry name" value="PAS"/>
    <property type="match status" value="1"/>
</dbReference>
<evidence type="ECO:0000259" key="2">
    <source>
        <dbReference type="PROSITE" id="PS50111"/>
    </source>
</evidence>
<dbReference type="PANTHER" id="PTHR24422">
    <property type="entry name" value="CHEMOTAXIS PROTEIN METHYLTRANSFERASE"/>
    <property type="match status" value="1"/>
</dbReference>
<sequence>MSTDTLTEPPLSDDTPPSASETISAALFASDAVLRFDAETGGILTMNEKAREALDIFSDTYDGLDFTGSITVDGGEPNDIWWQMSAGERSAWTGALVSASGQSMPAMFRGGLSADGAAIDVVAIAGASATAEGGGSDWPLIEPVLGVIEYDADGVITAANDRAVMSLELFGEEVAGRHHDSLWPPSTTQTPAYVEFWEKLRSGRIIEGQHEHVSGTGESVWLQSTFLPIRDDSGFVKRIMQIAMDISDVTHKAKRDELALEAFKSQFAWSELDQEGYIRSVNGAMLDCYGLPEAEVLGKRFDALCDDEFRKSEVFENAWQEVLKRQKYARLSIRHVTSEALKRWMEVTLIPVVESDGEVRKVIQLARDNHDERNHSQSLEAKSGAVDRGLALVEFNLRGEVTSANRKMCEIFGVIPEDFTGVNHVDLCDPEFATTRRHTDFWDKLVAGEVVAGVFRRISPAGATFWLRCVYSPIVEANGRINTILLVAEDVTESHQALLHKEQKLQAVDDFVCMIEYSRDGDVVDAGGTSLKSFGQTAQQIRRKTFSDFCANGGEVSRNDTDMWAGVCRGETVKGEFHRSLEDGNSVWLTGSYSPLYDRSGQVDRIFLVGIDITKARAERIDFEARFAAADSGLAIAEFDIDGSVLSANENLLKYLGHSRREIIGEHHSAFCSPDFVKTDEYREFWLSLARGESWVGRMSHVDRYNGDVHLHSIYCPIRDEKDEISRIVAYSVNETRQTRFERLAVDSADGILSETQRLKTSATMLSSQLAEIATLAQSSREQAERSCENLTTGRAAFETARGSSTEISKVVEVIGDIAGQTNLLAFNASVEAARAGEHGIGFSIVAEEVRKLAERNADAARKITRLVEDADREFESSSRKVDETVDGLRAITKSLNASIDGLASTSEANLANSKVCDGIADLANALCKTGT</sequence>
<comment type="caution">
    <text evidence="5">The sequence shown here is derived from an EMBL/GenBank/DDBJ whole genome shotgun (WGS) entry which is preliminary data.</text>
</comment>
<evidence type="ECO:0000313" key="6">
    <source>
        <dbReference type="Proteomes" id="UP000480350"/>
    </source>
</evidence>
<dbReference type="GO" id="GO:0006935">
    <property type="term" value="P:chemotaxis"/>
    <property type="evidence" value="ECO:0007669"/>
    <property type="project" value="InterPro"/>
</dbReference>
<dbReference type="Pfam" id="PF08448">
    <property type="entry name" value="PAS_4"/>
    <property type="match status" value="5"/>
</dbReference>
<feature type="domain" description="PAC" evidence="4">
    <location>
        <begin position="451"/>
        <end position="503"/>
    </location>
</feature>
<dbReference type="InterPro" id="IPR000014">
    <property type="entry name" value="PAS"/>
</dbReference>
<dbReference type="SMART" id="SM00283">
    <property type="entry name" value="MA"/>
    <property type="match status" value="1"/>
</dbReference>
<protein>
    <submittedName>
        <fullName evidence="5">PAS domain-containing protein</fullName>
    </submittedName>
</protein>
<dbReference type="PROSITE" id="PS50113">
    <property type="entry name" value="PAC"/>
    <property type="match status" value="4"/>
</dbReference>
<feature type="domain" description="PAS" evidence="3">
    <location>
        <begin position="640"/>
        <end position="666"/>
    </location>
</feature>
<dbReference type="Gene3D" id="3.30.450.20">
    <property type="entry name" value="PAS domain"/>
    <property type="match status" value="5"/>
</dbReference>
<feature type="domain" description="Methyl-accepting transducer" evidence="2">
    <location>
        <begin position="754"/>
        <end position="932"/>
    </location>
</feature>
<dbReference type="GO" id="GO:0007165">
    <property type="term" value="P:signal transduction"/>
    <property type="evidence" value="ECO:0007669"/>
    <property type="project" value="UniProtKB-KW"/>
</dbReference>
<organism evidence="5 6">
    <name type="scientific">Kangsaoukella pontilimi</name>
    <dbReference type="NCBI Taxonomy" id="2691042"/>
    <lineage>
        <taxon>Bacteria</taxon>
        <taxon>Pseudomonadati</taxon>
        <taxon>Pseudomonadota</taxon>
        <taxon>Alphaproteobacteria</taxon>
        <taxon>Rhodobacterales</taxon>
        <taxon>Paracoccaceae</taxon>
        <taxon>Kangsaoukella</taxon>
    </lineage>
</organism>
<name>A0A7C9IG96_9RHOB</name>
<dbReference type="NCBIfam" id="TIGR00229">
    <property type="entry name" value="sensory_box"/>
    <property type="match status" value="3"/>
</dbReference>
<dbReference type="Proteomes" id="UP000480350">
    <property type="component" value="Unassembled WGS sequence"/>
</dbReference>
<dbReference type="GO" id="GO:0016020">
    <property type="term" value="C:membrane"/>
    <property type="evidence" value="ECO:0007669"/>
    <property type="project" value="InterPro"/>
</dbReference>
<evidence type="ECO:0000259" key="4">
    <source>
        <dbReference type="PROSITE" id="PS50113"/>
    </source>
</evidence>
<dbReference type="InterPro" id="IPR050903">
    <property type="entry name" value="Bact_Chemotaxis_MeTrfase"/>
</dbReference>
<dbReference type="RefSeq" id="WP_160763775.1">
    <property type="nucleotide sequence ID" value="NZ_WUPT01000001.1"/>
</dbReference>
<dbReference type="InterPro" id="IPR000700">
    <property type="entry name" value="PAS-assoc_C"/>
</dbReference>
<dbReference type="Gene3D" id="1.10.287.950">
    <property type="entry name" value="Methyl-accepting chemotaxis protein"/>
    <property type="match status" value="1"/>
</dbReference>
<dbReference type="PROSITE" id="PS50111">
    <property type="entry name" value="CHEMOTAXIS_TRANSDUC_2"/>
    <property type="match status" value="1"/>
</dbReference>
<dbReference type="AlphaFoldDB" id="A0A7C9IG96"/>
<dbReference type="SUPFAM" id="SSF58104">
    <property type="entry name" value="Methyl-accepting chemotaxis protein (MCP) signaling domain"/>
    <property type="match status" value="1"/>
</dbReference>
<gene>
    <name evidence="5" type="ORF">GQ651_08730</name>
</gene>
<dbReference type="GO" id="GO:0004888">
    <property type="term" value="F:transmembrane signaling receptor activity"/>
    <property type="evidence" value="ECO:0007669"/>
    <property type="project" value="InterPro"/>
</dbReference>
<evidence type="ECO:0000256" key="1">
    <source>
        <dbReference type="PROSITE-ProRule" id="PRU00284"/>
    </source>
</evidence>
<dbReference type="CDD" id="cd00130">
    <property type="entry name" value="PAS"/>
    <property type="match status" value="5"/>
</dbReference>
<evidence type="ECO:0000259" key="3">
    <source>
        <dbReference type="PROSITE" id="PS50112"/>
    </source>
</evidence>
<reference evidence="5 6" key="1">
    <citation type="submission" date="2019-12" db="EMBL/GenBank/DDBJ databases">
        <authorList>
            <person name="Lee S.D."/>
        </authorList>
    </citation>
    <scope>NUCLEOTIDE SEQUENCE [LARGE SCALE GENOMIC DNA]</scope>
    <source>
        <strain evidence="5 6">GH1-50</strain>
    </source>
</reference>
<evidence type="ECO:0000313" key="5">
    <source>
        <dbReference type="EMBL" id="MXQ07929.1"/>
    </source>
</evidence>
<dbReference type="SMART" id="SM00091">
    <property type="entry name" value="PAS"/>
    <property type="match status" value="4"/>
</dbReference>